<dbReference type="OrthoDB" id="2017782at2759"/>
<sequence>MLSSMDLVSDLNKGQQFVNNRNYDDAEALLVDIISLLERKKADFERDEILAKAYNFLGLVLYKKVEFDRAVSYYDKAIQMNTSLAAAYYNRGTIRYRLGVYDDAVSDMEKAVKLEPENVEFEFGLNESLLALKHCTLNAEEL</sequence>
<dbReference type="PROSITE" id="PS50293">
    <property type="entry name" value="TPR_REGION"/>
    <property type="match status" value="2"/>
</dbReference>
<keyword evidence="2 3" id="KW-0802">TPR repeat</keyword>
<keyword evidence="5" id="KW-1185">Reference proteome</keyword>
<name>A0A087T1K8_STEMI</name>
<dbReference type="Proteomes" id="UP000054359">
    <property type="component" value="Unassembled WGS sequence"/>
</dbReference>
<feature type="non-terminal residue" evidence="4">
    <location>
        <position position="142"/>
    </location>
</feature>
<organism evidence="4 5">
    <name type="scientific">Stegodyphus mimosarum</name>
    <name type="common">African social velvet spider</name>
    <dbReference type="NCBI Taxonomy" id="407821"/>
    <lineage>
        <taxon>Eukaryota</taxon>
        <taxon>Metazoa</taxon>
        <taxon>Ecdysozoa</taxon>
        <taxon>Arthropoda</taxon>
        <taxon>Chelicerata</taxon>
        <taxon>Arachnida</taxon>
        <taxon>Araneae</taxon>
        <taxon>Araneomorphae</taxon>
        <taxon>Entelegynae</taxon>
        <taxon>Eresoidea</taxon>
        <taxon>Eresidae</taxon>
        <taxon>Stegodyphus</taxon>
    </lineage>
</organism>
<dbReference type="AlphaFoldDB" id="A0A087T1K8"/>
<feature type="repeat" description="TPR" evidence="3">
    <location>
        <begin position="85"/>
        <end position="118"/>
    </location>
</feature>
<evidence type="ECO:0000256" key="2">
    <source>
        <dbReference type="ARBA" id="ARBA00022803"/>
    </source>
</evidence>
<dbReference type="EMBL" id="KK112982">
    <property type="protein sequence ID" value="KFM58997.1"/>
    <property type="molecule type" value="Genomic_DNA"/>
</dbReference>
<reference evidence="4 5" key="1">
    <citation type="submission" date="2013-11" db="EMBL/GenBank/DDBJ databases">
        <title>Genome sequencing of Stegodyphus mimosarum.</title>
        <authorList>
            <person name="Bechsgaard J."/>
        </authorList>
    </citation>
    <scope>NUCLEOTIDE SEQUENCE [LARGE SCALE GENOMIC DNA]</scope>
</reference>
<gene>
    <name evidence="4" type="ORF">X975_24532</name>
</gene>
<evidence type="ECO:0000313" key="5">
    <source>
        <dbReference type="Proteomes" id="UP000054359"/>
    </source>
</evidence>
<proteinExistence type="predicted"/>
<evidence type="ECO:0000313" key="4">
    <source>
        <dbReference type="EMBL" id="KFM58997.1"/>
    </source>
</evidence>
<dbReference type="OMA" id="MEEDNSQ"/>
<dbReference type="InterPro" id="IPR019734">
    <property type="entry name" value="TPR_rpt"/>
</dbReference>
<dbReference type="PROSITE" id="PS50005">
    <property type="entry name" value="TPR"/>
    <property type="match status" value="2"/>
</dbReference>
<dbReference type="SMART" id="SM00028">
    <property type="entry name" value="TPR"/>
    <property type="match status" value="2"/>
</dbReference>
<dbReference type="SUPFAM" id="SSF48452">
    <property type="entry name" value="TPR-like"/>
    <property type="match status" value="1"/>
</dbReference>
<dbReference type="PANTHER" id="PTHR47059">
    <property type="entry name" value="TETRATRICOPEPTIDE REPEAT PROTEIN 32"/>
    <property type="match status" value="1"/>
</dbReference>
<keyword evidence="1" id="KW-0677">Repeat</keyword>
<accession>A0A087T1K8</accession>
<dbReference type="PANTHER" id="PTHR47059:SF1">
    <property type="entry name" value="TETRATRICOPEPTIDE REPEAT PROTEIN 32"/>
    <property type="match status" value="1"/>
</dbReference>
<evidence type="ECO:0000256" key="1">
    <source>
        <dbReference type="ARBA" id="ARBA00022737"/>
    </source>
</evidence>
<dbReference type="STRING" id="407821.A0A087T1K8"/>
<dbReference type="InterPro" id="IPR013105">
    <property type="entry name" value="TPR_2"/>
</dbReference>
<feature type="repeat" description="TPR" evidence="3">
    <location>
        <begin position="51"/>
        <end position="84"/>
    </location>
</feature>
<protein>
    <submittedName>
        <fullName evidence="4">Tetratricopeptide repeat protein 32</fullName>
    </submittedName>
</protein>
<dbReference type="Gene3D" id="1.25.40.10">
    <property type="entry name" value="Tetratricopeptide repeat domain"/>
    <property type="match status" value="1"/>
</dbReference>
<evidence type="ECO:0000256" key="3">
    <source>
        <dbReference type="PROSITE-ProRule" id="PRU00339"/>
    </source>
</evidence>
<dbReference type="InterPro" id="IPR011990">
    <property type="entry name" value="TPR-like_helical_dom_sf"/>
</dbReference>
<dbReference type="Pfam" id="PF07719">
    <property type="entry name" value="TPR_2"/>
    <property type="match status" value="1"/>
</dbReference>
<dbReference type="Pfam" id="PF13181">
    <property type="entry name" value="TPR_8"/>
    <property type="match status" value="1"/>
</dbReference>